<dbReference type="Gene3D" id="3.90.226.10">
    <property type="entry name" value="2-enoyl-CoA Hydratase, Chain A, domain 1"/>
    <property type="match status" value="1"/>
</dbReference>
<dbReference type="PANTHER" id="PTHR11941:SF54">
    <property type="entry name" value="ENOYL-COA HYDRATASE, MITOCHONDRIAL"/>
    <property type="match status" value="1"/>
</dbReference>
<comment type="caution">
    <text evidence="1">The sequence shown here is derived from an EMBL/GenBank/DDBJ whole genome shotgun (WGS) entry which is preliminary data.</text>
</comment>
<sequence>MDTMPGVAGRVGVRIGADRPLSASLVAEVEDCCARAEDSGGPVVLYAAGTPAGADVPEWPGDVEIHLVGKWERALRRVERLGAATVAVADGFCTGPALEALLVADHRVATPEATFGLPLGAGGAWPGMVVHRLAGRLGGRARGLVLFGDRLGAAEAHAAGLVDEVADDVAERVAAVTRSLEGVAGPELAIRRRLLLDAATTGFEEALGAHLASCDRELRRERARAGLPATAP</sequence>
<dbReference type="EC" id="4.2.1.17" evidence="1"/>
<name>A0ABW2KCF2_9ACTN</name>
<dbReference type="PANTHER" id="PTHR11941">
    <property type="entry name" value="ENOYL-COA HYDRATASE-RELATED"/>
    <property type="match status" value="1"/>
</dbReference>
<dbReference type="InterPro" id="IPR001753">
    <property type="entry name" value="Enoyl-CoA_hydra/iso"/>
</dbReference>
<proteinExistence type="predicted"/>
<accession>A0ABW2KCF2</accession>
<dbReference type="InterPro" id="IPR053545">
    <property type="entry name" value="Enoyl-CoA_hydratase-like"/>
</dbReference>
<dbReference type="CDD" id="cd06558">
    <property type="entry name" value="crotonase-like"/>
    <property type="match status" value="1"/>
</dbReference>
<gene>
    <name evidence="1" type="primary">dpgB</name>
    <name evidence="1" type="ORF">ACFQRF_04355</name>
</gene>
<dbReference type="GO" id="GO:0004300">
    <property type="term" value="F:enoyl-CoA hydratase activity"/>
    <property type="evidence" value="ECO:0007669"/>
    <property type="project" value="UniProtKB-EC"/>
</dbReference>
<dbReference type="EMBL" id="JBHTBH010000002">
    <property type="protein sequence ID" value="MFC7326965.1"/>
    <property type="molecule type" value="Genomic_DNA"/>
</dbReference>
<organism evidence="1 2">
    <name type="scientific">Marinactinospora rubrisoli</name>
    <dbReference type="NCBI Taxonomy" id="2715399"/>
    <lineage>
        <taxon>Bacteria</taxon>
        <taxon>Bacillati</taxon>
        <taxon>Actinomycetota</taxon>
        <taxon>Actinomycetes</taxon>
        <taxon>Streptosporangiales</taxon>
        <taxon>Nocardiopsidaceae</taxon>
        <taxon>Marinactinospora</taxon>
    </lineage>
</organism>
<evidence type="ECO:0000313" key="1">
    <source>
        <dbReference type="EMBL" id="MFC7326965.1"/>
    </source>
</evidence>
<dbReference type="RefSeq" id="WP_379869055.1">
    <property type="nucleotide sequence ID" value="NZ_JBHTBH010000002.1"/>
</dbReference>
<dbReference type="InterPro" id="IPR029045">
    <property type="entry name" value="ClpP/crotonase-like_dom_sf"/>
</dbReference>
<reference evidence="2" key="1">
    <citation type="journal article" date="2019" name="Int. J. Syst. Evol. Microbiol.">
        <title>The Global Catalogue of Microorganisms (GCM) 10K type strain sequencing project: providing services to taxonomists for standard genome sequencing and annotation.</title>
        <authorList>
            <consortium name="The Broad Institute Genomics Platform"/>
            <consortium name="The Broad Institute Genome Sequencing Center for Infectious Disease"/>
            <person name="Wu L."/>
            <person name="Ma J."/>
        </authorList>
    </citation>
    <scope>NUCLEOTIDE SEQUENCE [LARGE SCALE GENOMIC DNA]</scope>
    <source>
        <strain evidence="2">CGMCC 4.7382</strain>
    </source>
</reference>
<dbReference type="Pfam" id="PF00378">
    <property type="entry name" value="ECH_1"/>
    <property type="match status" value="1"/>
</dbReference>
<protein>
    <submittedName>
        <fullName evidence="1">Enoyl-CoA-hydratase DpgB</fullName>
        <ecNumber evidence="1">4.2.1.17</ecNumber>
    </submittedName>
</protein>
<evidence type="ECO:0000313" key="2">
    <source>
        <dbReference type="Proteomes" id="UP001596540"/>
    </source>
</evidence>
<keyword evidence="2" id="KW-1185">Reference proteome</keyword>
<dbReference type="SUPFAM" id="SSF52096">
    <property type="entry name" value="ClpP/crotonase"/>
    <property type="match status" value="1"/>
</dbReference>
<keyword evidence="1" id="KW-0456">Lyase</keyword>
<dbReference type="Proteomes" id="UP001596540">
    <property type="component" value="Unassembled WGS sequence"/>
</dbReference>
<dbReference type="NCBIfam" id="NF042431">
    <property type="entry name" value="EnCoAhydt_DpgB"/>
    <property type="match status" value="1"/>
</dbReference>